<evidence type="ECO:0000313" key="2">
    <source>
        <dbReference type="EMBL" id="GGA58439.1"/>
    </source>
</evidence>
<dbReference type="Proteomes" id="UP000617979">
    <property type="component" value="Unassembled WGS sequence"/>
</dbReference>
<dbReference type="EMBL" id="BMEX01000031">
    <property type="protein sequence ID" value="GGA58439.1"/>
    <property type="molecule type" value="Genomic_DNA"/>
</dbReference>
<name>A0ABQ1H5P2_9BACL</name>
<feature type="transmembrane region" description="Helical" evidence="1">
    <location>
        <begin position="75"/>
        <end position="100"/>
    </location>
</feature>
<gene>
    <name evidence="2" type="ORF">GCM10007416_34580</name>
</gene>
<evidence type="ECO:0000256" key="1">
    <source>
        <dbReference type="SAM" id="Phobius"/>
    </source>
</evidence>
<evidence type="ECO:0008006" key="4">
    <source>
        <dbReference type="Google" id="ProtNLM"/>
    </source>
</evidence>
<reference evidence="3" key="1">
    <citation type="journal article" date="2019" name="Int. J. Syst. Evol. Microbiol.">
        <title>The Global Catalogue of Microorganisms (GCM) 10K type strain sequencing project: providing services to taxonomists for standard genome sequencing and annotation.</title>
        <authorList>
            <consortium name="The Broad Institute Genomics Platform"/>
            <consortium name="The Broad Institute Genome Sequencing Center for Infectious Disease"/>
            <person name="Wu L."/>
            <person name="Ma J."/>
        </authorList>
    </citation>
    <scope>NUCLEOTIDE SEQUENCE [LARGE SCALE GENOMIC DNA]</scope>
    <source>
        <strain evidence="3">CGMCC 1.12404</strain>
    </source>
</reference>
<comment type="caution">
    <text evidence="2">The sequence shown here is derived from an EMBL/GenBank/DDBJ whole genome shotgun (WGS) entry which is preliminary data.</text>
</comment>
<organism evidence="2 3">
    <name type="scientific">Kroppenstedtia guangzhouensis</name>
    <dbReference type="NCBI Taxonomy" id="1274356"/>
    <lineage>
        <taxon>Bacteria</taxon>
        <taxon>Bacillati</taxon>
        <taxon>Bacillota</taxon>
        <taxon>Bacilli</taxon>
        <taxon>Bacillales</taxon>
        <taxon>Thermoactinomycetaceae</taxon>
        <taxon>Kroppenstedtia</taxon>
    </lineage>
</organism>
<keyword evidence="1" id="KW-0812">Transmembrane</keyword>
<proteinExistence type="predicted"/>
<dbReference type="RefSeq" id="WP_188433733.1">
    <property type="nucleotide sequence ID" value="NZ_BMEX01000031.1"/>
</dbReference>
<evidence type="ECO:0000313" key="3">
    <source>
        <dbReference type="Proteomes" id="UP000617979"/>
    </source>
</evidence>
<keyword evidence="1" id="KW-0472">Membrane</keyword>
<protein>
    <recommendedName>
        <fullName evidence="4">DUF2812 domain-containing protein</fullName>
    </recommendedName>
</protein>
<sequence length="101" mass="12055">MKSEKIEINKEGETTFVLIKLNQLDVKYFYQKITEMDWYGESFTWGYDYESEAGKIVLAFEKVKLGVKKRNKIDWVSIGIIFLSIMGMLYIFMMFLGWIFH</sequence>
<keyword evidence="1" id="KW-1133">Transmembrane helix</keyword>
<accession>A0ABQ1H5P2</accession>
<keyword evidence="3" id="KW-1185">Reference proteome</keyword>